<dbReference type="InterPro" id="IPR010982">
    <property type="entry name" value="Lambda_DNA-bd_dom_sf"/>
</dbReference>
<dbReference type="GO" id="GO:0003677">
    <property type="term" value="F:DNA binding"/>
    <property type="evidence" value="ECO:0007669"/>
    <property type="project" value="InterPro"/>
</dbReference>
<proteinExistence type="predicted"/>
<gene>
    <name evidence="2" type="ORF">JOL79_15150</name>
</gene>
<dbReference type="Proteomes" id="UP000674234">
    <property type="component" value="Unassembled WGS sequence"/>
</dbReference>
<dbReference type="CDD" id="cd00093">
    <property type="entry name" value="HTH_XRE"/>
    <property type="match status" value="1"/>
</dbReference>
<dbReference type="InterPro" id="IPR001387">
    <property type="entry name" value="Cro/C1-type_HTH"/>
</dbReference>
<comment type="caution">
    <text evidence="2">The sequence shown here is derived from an EMBL/GenBank/DDBJ whole genome shotgun (WGS) entry which is preliminary data.</text>
</comment>
<name>A0A940WGL1_9ACTN</name>
<dbReference type="RefSeq" id="WP_210156446.1">
    <property type="nucleotide sequence ID" value="NZ_JAFCNB010000007.1"/>
</dbReference>
<dbReference type="Gene3D" id="1.10.260.40">
    <property type="entry name" value="lambda repressor-like DNA-binding domains"/>
    <property type="match status" value="1"/>
</dbReference>
<dbReference type="InterPro" id="IPR043917">
    <property type="entry name" value="DUF5753"/>
</dbReference>
<sequence length="293" mass="33357">MYTEVVTLMAGTNLTLRRRQLAGRLRQMRRASGMTVEQVAQRLLCSPAKISRMETGQRGVSLRDVRDLCQIYGVPDERVVAELMTLARESRQPGLKQEWGELNDALYTYVDLEAAAVSVVEFQTAYVPALLQTADYARALVRGMLPRIRPEVLDQRVDIRIQRQLRLTEPEPLRYWAFIDEAALRRRVGSVKIMKAQLDHLLEVADLPNVTVQVVPFDVGAYMSSDNPFVFFTIGDPTMPEVVYLESLERAEYLEKESELASYREAVDRIRAAALHPEASLELVQEVNQEYAL</sequence>
<evidence type="ECO:0000313" key="3">
    <source>
        <dbReference type="Proteomes" id="UP000674234"/>
    </source>
</evidence>
<evidence type="ECO:0000259" key="1">
    <source>
        <dbReference type="PROSITE" id="PS50943"/>
    </source>
</evidence>
<dbReference type="SMART" id="SM00530">
    <property type="entry name" value="HTH_XRE"/>
    <property type="match status" value="1"/>
</dbReference>
<dbReference type="SUPFAM" id="SSF47413">
    <property type="entry name" value="lambda repressor-like DNA-binding domains"/>
    <property type="match status" value="1"/>
</dbReference>
<reference evidence="2" key="1">
    <citation type="submission" date="2021-02" db="EMBL/GenBank/DDBJ databases">
        <title>Draft genome sequence of Microbispora sp. RL4-1S isolated from rice leaves in Thailand.</title>
        <authorList>
            <person name="Muangham S."/>
            <person name="Duangmal K."/>
        </authorList>
    </citation>
    <scope>NUCLEOTIDE SEQUENCE</scope>
    <source>
        <strain evidence="2">RL4-1S</strain>
    </source>
</reference>
<dbReference type="EMBL" id="JAFCNB010000007">
    <property type="protein sequence ID" value="MBP2705151.1"/>
    <property type="molecule type" value="Genomic_DNA"/>
</dbReference>
<dbReference type="AlphaFoldDB" id="A0A940WGL1"/>
<keyword evidence="3" id="KW-1185">Reference proteome</keyword>
<dbReference type="PROSITE" id="PS50943">
    <property type="entry name" value="HTH_CROC1"/>
    <property type="match status" value="1"/>
</dbReference>
<evidence type="ECO:0000313" key="2">
    <source>
        <dbReference type="EMBL" id="MBP2705151.1"/>
    </source>
</evidence>
<dbReference type="Pfam" id="PF19054">
    <property type="entry name" value="DUF5753"/>
    <property type="match status" value="1"/>
</dbReference>
<accession>A0A940WGL1</accession>
<organism evidence="2 3">
    <name type="scientific">Microbispora oryzae</name>
    <dbReference type="NCBI Taxonomy" id="2806554"/>
    <lineage>
        <taxon>Bacteria</taxon>
        <taxon>Bacillati</taxon>
        <taxon>Actinomycetota</taxon>
        <taxon>Actinomycetes</taxon>
        <taxon>Streptosporangiales</taxon>
        <taxon>Streptosporangiaceae</taxon>
        <taxon>Microbispora</taxon>
    </lineage>
</organism>
<protein>
    <submittedName>
        <fullName evidence="2">Helix-turn-helix domain-containing protein</fullName>
    </submittedName>
</protein>
<feature type="domain" description="HTH cro/C1-type" evidence="1">
    <location>
        <begin position="25"/>
        <end position="78"/>
    </location>
</feature>
<dbReference type="Pfam" id="PF13560">
    <property type="entry name" value="HTH_31"/>
    <property type="match status" value="1"/>
</dbReference>